<feature type="non-terminal residue" evidence="2">
    <location>
        <position position="56"/>
    </location>
</feature>
<organism evidence="2 3">
    <name type="scientific">Prorocentrum cordatum</name>
    <dbReference type="NCBI Taxonomy" id="2364126"/>
    <lineage>
        <taxon>Eukaryota</taxon>
        <taxon>Sar</taxon>
        <taxon>Alveolata</taxon>
        <taxon>Dinophyceae</taxon>
        <taxon>Prorocentrales</taxon>
        <taxon>Prorocentraceae</taxon>
        <taxon>Prorocentrum</taxon>
    </lineage>
</organism>
<evidence type="ECO:0000313" key="2">
    <source>
        <dbReference type="EMBL" id="CAK0791497.1"/>
    </source>
</evidence>
<dbReference type="Proteomes" id="UP001189429">
    <property type="component" value="Unassembled WGS sequence"/>
</dbReference>
<gene>
    <name evidence="2" type="ORF">PCOR1329_LOCUS2373</name>
</gene>
<reference evidence="2" key="1">
    <citation type="submission" date="2023-10" db="EMBL/GenBank/DDBJ databases">
        <authorList>
            <person name="Chen Y."/>
            <person name="Shah S."/>
            <person name="Dougan E. K."/>
            <person name="Thang M."/>
            <person name="Chan C."/>
        </authorList>
    </citation>
    <scope>NUCLEOTIDE SEQUENCE [LARGE SCALE GENOMIC DNA]</scope>
</reference>
<feature type="non-terminal residue" evidence="2">
    <location>
        <position position="1"/>
    </location>
</feature>
<proteinExistence type="predicted"/>
<dbReference type="EMBL" id="CAUYUJ010000597">
    <property type="protein sequence ID" value="CAK0791497.1"/>
    <property type="molecule type" value="Genomic_DNA"/>
</dbReference>
<feature type="region of interest" description="Disordered" evidence="1">
    <location>
        <begin position="1"/>
        <end position="35"/>
    </location>
</feature>
<feature type="compositionally biased region" description="Low complexity" evidence="1">
    <location>
        <begin position="14"/>
        <end position="34"/>
    </location>
</feature>
<protein>
    <submittedName>
        <fullName evidence="2">Uncharacterized protein</fullName>
    </submittedName>
</protein>
<sequence>ASSPGGSLRRGRCASTWASRRSSPPAASTSTTSWVRGLRRTRRCRASRFGWRRWAS</sequence>
<keyword evidence="3" id="KW-1185">Reference proteome</keyword>
<comment type="caution">
    <text evidence="2">The sequence shown here is derived from an EMBL/GenBank/DDBJ whole genome shotgun (WGS) entry which is preliminary data.</text>
</comment>
<evidence type="ECO:0000313" key="3">
    <source>
        <dbReference type="Proteomes" id="UP001189429"/>
    </source>
</evidence>
<accession>A0ABN9PF19</accession>
<name>A0ABN9PF19_9DINO</name>
<evidence type="ECO:0000256" key="1">
    <source>
        <dbReference type="SAM" id="MobiDB-lite"/>
    </source>
</evidence>